<organism evidence="2 3">
    <name type="scientific">Candidatus Scatomonas pullistercoris</name>
    <dbReference type="NCBI Taxonomy" id="2840920"/>
    <lineage>
        <taxon>Bacteria</taxon>
        <taxon>Bacillati</taxon>
        <taxon>Bacillota</taxon>
        <taxon>Clostridia</taxon>
        <taxon>Lachnospirales</taxon>
        <taxon>Lachnospiraceae</taxon>
        <taxon>Lachnospiraceae incertae sedis</taxon>
        <taxon>Candidatus Scatomonas</taxon>
    </lineage>
</organism>
<dbReference type="InterPro" id="IPR000257">
    <property type="entry name" value="Uroporphyrinogen_deCOase"/>
</dbReference>
<sequence>MTGRERLLKALKGEETDRIPVTLFIQSQGHFAVQLDPEYDPWNFEKTQKSIIDYQRSLGLDVHVRMLFFNPYEPVYAHFDLLNFQTETDTWKVEKEEVQNGSSRCFNYTIHTPEGDLEETFSINEERPGIFMYACTKPPIKTERDLELAMKYEPPYAPEIKEKMKKNVQIIREYLGEDGIISAWGNGGLFNNVSALIDQTELYALFLTDPEFYGKLMEFARKRVYDYTDALLDSGVDALCVAGNVAGGFLGNNMFEQYILPYEKEYIAYCQRKGNPVIYHNCGRAMELIPAYKKMGAMNIEPFSPKPLGNTDLNELSSILNGEFSVTSGVDQVHVLQQGTVEEVERVTAETMEKGKKFKSFIMQNVDFLEYGTPMENVEAYARTALKIAKGE</sequence>
<comment type="caution">
    <text evidence="2">The sequence shown here is derived from an EMBL/GenBank/DDBJ whole genome shotgun (WGS) entry which is preliminary data.</text>
</comment>
<dbReference type="InterPro" id="IPR052024">
    <property type="entry name" value="Methanogen_methyltrans"/>
</dbReference>
<evidence type="ECO:0000313" key="2">
    <source>
        <dbReference type="EMBL" id="HIV24322.1"/>
    </source>
</evidence>
<gene>
    <name evidence="2" type="ORF">IAB71_00810</name>
</gene>
<dbReference type="InterPro" id="IPR038071">
    <property type="entry name" value="UROD/MetE-like_sf"/>
</dbReference>
<evidence type="ECO:0000259" key="1">
    <source>
        <dbReference type="Pfam" id="PF01208"/>
    </source>
</evidence>
<reference evidence="2" key="1">
    <citation type="submission" date="2020-10" db="EMBL/GenBank/DDBJ databases">
        <authorList>
            <person name="Gilroy R."/>
        </authorList>
    </citation>
    <scope>NUCLEOTIDE SEQUENCE</scope>
    <source>
        <strain evidence="2">CHK188-20938</strain>
    </source>
</reference>
<feature type="domain" description="Uroporphyrinogen decarboxylase (URO-D)" evidence="1">
    <location>
        <begin position="137"/>
        <end position="384"/>
    </location>
</feature>
<reference evidence="2" key="2">
    <citation type="journal article" date="2021" name="PeerJ">
        <title>Extensive microbial diversity within the chicken gut microbiome revealed by metagenomics and culture.</title>
        <authorList>
            <person name="Gilroy R."/>
            <person name="Ravi A."/>
            <person name="Getino M."/>
            <person name="Pursley I."/>
            <person name="Horton D.L."/>
            <person name="Alikhan N.F."/>
            <person name="Baker D."/>
            <person name="Gharbi K."/>
            <person name="Hall N."/>
            <person name="Watson M."/>
            <person name="Adriaenssens E.M."/>
            <person name="Foster-Nyarko E."/>
            <person name="Jarju S."/>
            <person name="Secka A."/>
            <person name="Antonio M."/>
            <person name="Oren A."/>
            <person name="Chaudhuri R.R."/>
            <person name="La Ragione R."/>
            <person name="Hildebrand F."/>
            <person name="Pallen M.J."/>
        </authorList>
    </citation>
    <scope>NUCLEOTIDE SEQUENCE</scope>
    <source>
        <strain evidence="2">CHK188-20938</strain>
    </source>
</reference>
<dbReference type="EMBL" id="DVOO01000003">
    <property type="protein sequence ID" value="HIV24322.1"/>
    <property type="molecule type" value="Genomic_DNA"/>
</dbReference>
<dbReference type="Pfam" id="PF01208">
    <property type="entry name" value="URO-D"/>
    <property type="match status" value="1"/>
</dbReference>
<dbReference type="AlphaFoldDB" id="A0A9D1P0Z6"/>
<dbReference type="GO" id="GO:0006779">
    <property type="term" value="P:porphyrin-containing compound biosynthetic process"/>
    <property type="evidence" value="ECO:0007669"/>
    <property type="project" value="InterPro"/>
</dbReference>
<dbReference type="Gene3D" id="3.20.20.210">
    <property type="match status" value="1"/>
</dbReference>
<dbReference type="PANTHER" id="PTHR47099">
    <property type="entry name" value="METHYLCOBAMIDE:COM METHYLTRANSFERASE MTBA"/>
    <property type="match status" value="1"/>
</dbReference>
<protein>
    <recommendedName>
        <fullName evidence="1">Uroporphyrinogen decarboxylase (URO-D) domain-containing protein</fullName>
    </recommendedName>
</protein>
<accession>A0A9D1P0Z6</accession>
<dbReference type="GO" id="GO:0004853">
    <property type="term" value="F:uroporphyrinogen decarboxylase activity"/>
    <property type="evidence" value="ECO:0007669"/>
    <property type="project" value="InterPro"/>
</dbReference>
<dbReference type="Proteomes" id="UP000824169">
    <property type="component" value="Unassembled WGS sequence"/>
</dbReference>
<proteinExistence type="predicted"/>
<name>A0A9D1P0Z6_9FIRM</name>
<evidence type="ECO:0000313" key="3">
    <source>
        <dbReference type="Proteomes" id="UP000824169"/>
    </source>
</evidence>
<dbReference type="PANTHER" id="PTHR47099:SF1">
    <property type="entry name" value="METHYLCOBAMIDE:COM METHYLTRANSFERASE MTBA"/>
    <property type="match status" value="1"/>
</dbReference>
<dbReference type="SUPFAM" id="SSF51726">
    <property type="entry name" value="UROD/MetE-like"/>
    <property type="match status" value="1"/>
</dbReference>